<keyword evidence="1" id="KW-0472">Membrane</keyword>
<evidence type="ECO:0000313" key="2">
    <source>
        <dbReference type="EMBL" id="SJL18802.1"/>
    </source>
</evidence>
<dbReference type="OrthoDB" id="10319467at2759"/>
<sequence length="156" mass="17757">MQISTDFSTSTLVAIAVTALSLTCALTTFVLYKTYKYEIKQISRRLANHIRQLFLPTYIEHPGSVFVPNPRLYPVPERTPTPYHYVADPFREWEGPLTFPPLFKSQSTELSISTNEQDIGQEGGHVLHEEYEEIPTISDPVDVLGNSKWQKTSGRK</sequence>
<reference evidence="3" key="1">
    <citation type="journal article" date="2017" name="Nat. Ecol. Evol.">
        <title>Genome expansion and lineage-specific genetic innovations in the forest pathogenic fungi Armillaria.</title>
        <authorList>
            <person name="Sipos G."/>
            <person name="Prasanna A.N."/>
            <person name="Walter M.C."/>
            <person name="O'Connor E."/>
            <person name="Balint B."/>
            <person name="Krizsan K."/>
            <person name="Kiss B."/>
            <person name="Hess J."/>
            <person name="Varga T."/>
            <person name="Slot J."/>
            <person name="Riley R."/>
            <person name="Boka B."/>
            <person name="Rigling D."/>
            <person name="Barry K."/>
            <person name="Lee J."/>
            <person name="Mihaltcheva S."/>
            <person name="LaButti K."/>
            <person name="Lipzen A."/>
            <person name="Waldron R."/>
            <person name="Moloney N.M."/>
            <person name="Sperisen C."/>
            <person name="Kredics L."/>
            <person name="Vagvoelgyi C."/>
            <person name="Patrignani A."/>
            <person name="Fitzpatrick D."/>
            <person name="Nagy I."/>
            <person name="Doyle S."/>
            <person name="Anderson J.B."/>
            <person name="Grigoriev I.V."/>
            <person name="Gueldener U."/>
            <person name="Muensterkoetter M."/>
            <person name="Nagy L.G."/>
        </authorList>
    </citation>
    <scope>NUCLEOTIDE SEQUENCE [LARGE SCALE GENOMIC DNA]</scope>
    <source>
        <strain evidence="3">C18/9</strain>
    </source>
</reference>
<proteinExistence type="predicted"/>
<dbReference type="AlphaFoldDB" id="A0A284SCS3"/>
<keyword evidence="1" id="KW-0812">Transmembrane</keyword>
<dbReference type="Proteomes" id="UP000219338">
    <property type="component" value="Unassembled WGS sequence"/>
</dbReference>
<name>A0A284SCS3_ARMOS</name>
<evidence type="ECO:0000313" key="3">
    <source>
        <dbReference type="Proteomes" id="UP000219338"/>
    </source>
</evidence>
<keyword evidence="1" id="KW-1133">Transmembrane helix</keyword>
<evidence type="ECO:0000256" key="1">
    <source>
        <dbReference type="SAM" id="Phobius"/>
    </source>
</evidence>
<dbReference type="EMBL" id="FUEG01000069">
    <property type="protein sequence ID" value="SJL18802.1"/>
    <property type="molecule type" value="Genomic_DNA"/>
</dbReference>
<protein>
    <submittedName>
        <fullName evidence="2">Uncharacterized protein</fullName>
    </submittedName>
</protein>
<accession>A0A284SCS3</accession>
<organism evidence="2 3">
    <name type="scientific">Armillaria ostoyae</name>
    <name type="common">Armillaria root rot fungus</name>
    <dbReference type="NCBI Taxonomy" id="47428"/>
    <lineage>
        <taxon>Eukaryota</taxon>
        <taxon>Fungi</taxon>
        <taxon>Dikarya</taxon>
        <taxon>Basidiomycota</taxon>
        <taxon>Agaricomycotina</taxon>
        <taxon>Agaricomycetes</taxon>
        <taxon>Agaricomycetidae</taxon>
        <taxon>Agaricales</taxon>
        <taxon>Marasmiineae</taxon>
        <taxon>Physalacriaceae</taxon>
        <taxon>Armillaria</taxon>
    </lineage>
</organism>
<keyword evidence="3" id="KW-1185">Reference proteome</keyword>
<gene>
    <name evidence="2" type="ORF">ARMOST_22403</name>
</gene>
<feature type="transmembrane region" description="Helical" evidence="1">
    <location>
        <begin position="12"/>
        <end position="35"/>
    </location>
</feature>